<dbReference type="PANTHER" id="PTHR34441">
    <property type="entry name" value="MOTILE SPERM DOMAIN-CONTAINING PROTEIN 1"/>
    <property type="match status" value="1"/>
</dbReference>
<keyword evidence="8" id="KW-1185">Reference proteome</keyword>
<dbReference type="SUPFAM" id="SSF49354">
    <property type="entry name" value="PapD-like"/>
    <property type="match status" value="1"/>
</dbReference>
<keyword evidence="4" id="KW-0472">Membrane</keyword>
<dbReference type="Gene3D" id="2.60.40.10">
    <property type="entry name" value="Immunoglobulins"/>
    <property type="match status" value="1"/>
</dbReference>
<dbReference type="OrthoDB" id="10022288at2759"/>
<dbReference type="GO" id="GO:0016020">
    <property type="term" value="C:membrane"/>
    <property type="evidence" value="ECO:0007669"/>
    <property type="project" value="UniProtKB-SubCell"/>
</dbReference>
<comment type="caution">
    <text evidence="7">The sequence shown here is derived from an EMBL/GenBank/DDBJ whole genome shotgun (WGS) entry which is preliminary data.</text>
</comment>
<accession>A0A553NQV0</accession>
<feature type="region of interest" description="Disordered" evidence="5">
    <location>
        <begin position="125"/>
        <end position="147"/>
    </location>
</feature>
<reference evidence="7 8" key="1">
    <citation type="journal article" date="2018" name="Nat. Ecol. Evol.">
        <title>Genomic signatures of mitonuclear coevolution across populations of Tigriopus californicus.</title>
        <authorList>
            <person name="Barreto F.S."/>
            <person name="Watson E.T."/>
            <person name="Lima T.G."/>
            <person name="Willett C.S."/>
            <person name="Edmands S."/>
            <person name="Li W."/>
            <person name="Burton R.S."/>
        </authorList>
    </citation>
    <scope>NUCLEOTIDE SEQUENCE [LARGE SCALE GENOMIC DNA]</scope>
    <source>
        <strain evidence="7 8">San Diego</strain>
    </source>
</reference>
<proteinExistence type="predicted"/>
<sequence>MSGPKGETSGSKPAQYQVPVFVFPSRLDFYLEDQTTHKRILTLYNPYDMDVPFKVLCNNPKKYAVVEPEGQIVGQKCVDIVVRHVSVSPQNLQHPDKFRIQLYNPDHSELIGQTDVIATLHSGMPEDHPEHQTHNSHSLPHRASTARPSLTSLPAGPSSTGVDFFHSQTPPNQPNLIACLAGLVCIISLFLPTEGEPSETFKDYTWLHLTVNQKLVFAYVLGLVTMVILRTT</sequence>
<dbReference type="Proteomes" id="UP000318571">
    <property type="component" value="Chromosome 4"/>
</dbReference>
<dbReference type="InterPro" id="IPR039283">
    <property type="entry name" value="MOSPD1/3"/>
</dbReference>
<dbReference type="InterPro" id="IPR000535">
    <property type="entry name" value="MSP_dom"/>
</dbReference>
<dbReference type="OMA" id="VYNPYEF"/>
<evidence type="ECO:0000313" key="8">
    <source>
        <dbReference type="Proteomes" id="UP000318571"/>
    </source>
</evidence>
<feature type="domain" description="MSP" evidence="6">
    <location>
        <begin position="21"/>
        <end position="104"/>
    </location>
</feature>
<evidence type="ECO:0000259" key="6">
    <source>
        <dbReference type="Pfam" id="PF00635"/>
    </source>
</evidence>
<protein>
    <recommendedName>
        <fullName evidence="6">MSP domain-containing protein</fullName>
    </recommendedName>
</protein>
<dbReference type="Pfam" id="PF00635">
    <property type="entry name" value="Motile_Sperm"/>
    <property type="match status" value="1"/>
</dbReference>
<comment type="subcellular location">
    <subcellularLocation>
        <location evidence="1">Membrane</location>
        <topology evidence="1">Multi-pass membrane protein</topology>
    </subcellularLocation>
</comment>
<dbReference type="InterPro" id="IPR008962">
    <property type="entry name" value="PapD-like_sf"/>
</dbReference>
<name>A0A553NQV0_TIGCA</name>
<evidence type="ECO:0000256" key="5">
    <source>
        <dbReference type="SAM" id="MobiDB-lite"/>
    </source>
</evidence>
<dbReference type="STRING" id="6832.A0A553NQV0"/>
<gene>
    <name evidence="7" type="ORF">TCAL_11120</name>
</gene>
<keyword evidence="2" id="KW-0812">Transmembrane</keyword>
<evidence type="ECO:0000256" key="2">
    <source>
        <dbReference type="ARBA" id="ARBA00022692"/>
    </source>
</evidence>
<evidence type="ECO:0000313" key="7">
    <source>
        <dbReference type="EMBL" id="TRY67822.1"/>
    </source>
</evidence>
<evidence type="ECO:0000256" key="4">
    <source>
        <dbReference type="ARBA" id="ARBA00023136"/>
    </source>
</evidence>
<keyword evidence="3" id="KW-1133">Transmembrane helix</keyword>
<evidence type="ECO:0000256" key="1">
    <source>
        <dbReference type="ARBA" id="ARBA00004141"/>
    </source>
</evidence>
<dbReference type="AlphaFoldDB" id="A0A553NQV0"/>
<dbReference type="GO" id="GO:0005737">
    <property type="term" value="C:cytoplasm"/>
    <property type="evidence" value="ECO:0007669"/>
    <property type="project" value="TreeGrafter"/>
</dbReference>
<organism evidence="7 8">
    <name type="scientific">Tigriopus californicus</name>
    <name type="common">Marine copepod</name>
    <dbReference type="NCBI Taxonomy" id="6832"/>
    <lineage>
        <taxon>Eukaryota</taxon>
        <taxon>Metazoa</taxon>
        <taxon>Ecdysozoa</taxon>
        <taxon>Arthropoda</taxon>
        <taxon>Crustacea</taxon>
        <taxon>Multicrustacea</taxon>
        <taxon>Hexanauplia</taxon>
        <taxon>Copepoda</taxon>
        <taxon>Harpacticoida</taxon>
        <taxon>Harpacticidae</taxon>
        <taxon>Tigriopus</taxon>
    </lineage>
</organism>
<dbReference type="EMBL" id="VCGU01000011">
    <property type="protein sequence ID" value="TRY67822.1"/>
    <property type="molecule type" value="Genomic_DNA"/>
</dbReference>
<dbReference type="InterPro" id="IPR013783">
    <property type="entry name" value="Ig-like_fold"/>
</dbReference>
<evidence type="ECO:0000256" key="3">
    <source>
        <dbReference type="ARBA" id="ARBA00022989"/>
    </source>
</evidence>
<dbReference type="PANTHER" id="PTHR34441:SF1">
    <property type="entry name" value="MOTILE SPERM DOMAIN-CONTAINING 1"/>
    <property type="match status" value="1"/>
</dbReference>